<dbReference type="PANTHER" id="PTHR45931:SF16">
    <property type="entry name" value="RING_U-BOX SUPERFAMILY PROTEIN"/>
    <property type="match status" value="1"/>
</dbReference>
<keyword evidence="8" id="KW-1185">Reference proteome</keyword>
<keyword evidence="1" id="KW-0479">Metal-binding</keyword>
<feature type="region of interest" description="Disordered" evidence="5">
    <location>
        <begin position="137"/>
        <end position="219"/>
    </location>
</feature>
<proteinExistence type="predicted"/>
<name>A0ABN7A9N0_9HEMI</name>
<keyword evidence="2 4" id="KW-0863">Zinc-finger</keyword>
<evidence type="ECO:0000256" key="1">
    <source>
        <dbReference type="ARBA" id="ARBA00022723"/>
    </source>
</evidence>
<feature type="compositionally biased region" description="Acidic residues" evidence="5">
    <location>
        <begin position="159"/>
        <end position="168"/>
    </location>
</feature>
<organism evidence="7 8">
    <name type="scientific">Nesidiocoris tenuis</name>
    <dbReference type="NCBI Taxonomy" id="355587"/>
    <lineage>
        <taxon>Eukaryota</taxon>
        <taxon>Metazoa</taxon>
        <taxon>Ecdysozoa</taxon>
        <taxon>Arthropoda</taxon>
        <taxon>Hexapoda</taxon>
        <taxon>Insecta</taxon>
        <taxon>Pterygota</taxon>
        <taxon>Neoptera</taxon>
        <taxon>Paraneoptera</taxon>
        <taxon>Hemiptera</taxon>
        <taxon>Heteroptera</taxon>
        <taxon>Panheteroptera</taxon>
        <taxon>Cimicomorpha</taxon>
        <taxon>Miridae</taxon>
        <taxon>Dicyphina</taxon>
        <taxon>Nesidiocoris</taxon>
    </lineage>
</organism>
<sequence length="286" mass="31792">MDDSGPEGLTTEEIAEIPEVSLYPVSPPQCSICLEDIKRGSKAKVLSCDHLFHSPCIITWLQRRSTCPVCRANLAKYSRDYDLEEGEIYWDNDEDFYDDEDIYGDEEEWNALHGAPSRHRLITEAAFMAITNHEFLEGESDGDSGENTEHTPDSPIEILSDDSDEGIPEIDHQLPSNSSESSEIIDMEPLPNYDADSESDSSVNEQYEGNDPVGDSDSPPFGILDTLVRTGSFVQDLSISDISSESLFNDSDEPMSIEVDEHYLSEVATISLSESDDLTEMEVDSV</sequence>
<dbReference type="Pfam" id="PF13639">
    <property type="entry name" value="zf-RING_2"/>
    <property type="match status" value="1"/>
</dbReference>
<protein>
    <recommendedName>
        <fullName evidence="6">RING-type domain-containing protein</fullName>
    </recommendedName>
</protein>
<evidence type="ECO:0000256" key="2">
    <source>
        <dbReference type="ARBA" id="ARBA00022771"/>
    </source>
</evidence>
<feature type="compositionally biased region" description="Acidic residues" evidence="5">
    <location>
        <begin position="137"/>
        <end position="146"/>
    </location>
</feature>
<dbReference type="PANTHER" id="PTHR45931">
    <property type="entry name" value="SI:CH211-59O9.10"/>
    <property type="match status" value="1"/>
</dbReference>
<gene>
    <name evidence="7" type="ORF">NTJ_01829</name>
</gene>
<dbReference type="Proteomes" id="UP001307889">
    <property type="component" value="Chromosome 1"/>
</dbReference>
<evidence type="ECO:0000313" key="8">
    <source>
        <dbReference type="Proteomes" id="UP001307889"/>
    </source>
</evidence>
<evidence type="ECO:0000256" key="5">
    <source>
        <dbReference type="SAM" id="MobiDB-lite"/>
    </source>
</evidence>
<reference evidence="7 8" key="1">
    <citation type="submission" date="2023-09" db="EMBL/GenBank/DDBJ databases">
        <title>Nesidiocoris tenuis whole genome shotgun sequence.</title>
        <authorList>
            <person name="Shibata T."/>
            <person name="Shimoda M."/>
            <person name="Kobayashi T."/>
            <person name="Uehara T."/>
        </authorList>
    </citation>
    <scope>NUCLEOTIDE SEQUENCE [LARGE SCALE GENOMIC DNA]</scope>
    <source>
        <strain evidence="7 8">Japan</strain>
    </source>
</reference>
<evidence type="ECO:0000313" key="7">
    <source>
        <dbReference type="EMBL" id="BES89021.1"/>
    </source>
</evidence>
<dbReference type="Gene3D" id="3.30.40.10">
    <property type="entry name" value="Zinc/RING finger domain, C3HC4 (zinc finger)"/>
    <property type="match status" value="1"/>
</dbReference>
<evidence type="ECO:0000256" key="3">
    <source>
        <dbReference type="ARBA" id="ARBA00022833"/>
    </source>
</evidence>
<keyword evidence="3" id="KW-0862">Zinc</keyword>
<accession>A0ABN7A9N0</accession>
<dbReference type="InterPro" id="IPR051834">
    <property type="entry name" value="RING_finger_E3_ligase"/>
</dbReference>
<evidence type="ECO:0000259" key="6">
    <source>
        <dbReference type="PROSITE" id="PS50089"/>
    </source>
</evidence>
<dbReference type="InterPro" id="IPR001841">
    <property type="entry name" value="Znf_RING"/>
</dbReference>
<dbReference type="CDD" id="cd16454">
    <property type="entry name" value="RING-H2_PA-TM-RING"/>
    <property type="match status" value="1"/>
</dbReference>
<dbReference type="PROSITE" id="PS50089">
    <property type="entry name" value="ZF_RING_2"/>
    <property type="match status" value="1"/>
</dbReference>
<feature type="domain" description="RING-type" evidence="6">
    <location>
        <begin position="30"/>
        <end position="71"/>
    </location>
</feature>
<evidence type="ECO:0000256" key="4">
    <source>
        <dbReference type="PROSITE-ProRule" id="PRU00175"/>
    </source>
</evidence>
<dbReference type="InterPro" id="IPR013083">
    <property type="entry name" value="Znf_RING/FYVE/PHD"/>
</dbReference>
<dbReference type="SUPFAM" id="SSF57850">
    <property type="entry name" value="RING/U-box"/>
    <property type="match status" value="1"/>
</dbReference>
<dbReference type="SMART" id="SM00184">
    <property type="entry name" value="RING"/>
    <property type="match status" value="1"/>
</dbReference>
<dbReference type="EMBL" id="AP028909">
    <property type="protein sequence ID" value="BES89021.1"/>
    <property type="molecule type" value="Genomic_DNA"/>
</dbReference>